<dbReference type="Proteomes" id="UP000027647">
    <property type="component" value="Unassembled WGS sequence"/>
</dbReference>
<dbReference type="AlphaFoldDB" id="A0A074MM72"/>
<evidence type="ECO:0000313" key="2">
    <source>
        <dbReference type="EMBL" id="KEO86737.1"/>
    </source>
</evidence>
<evidence type="ECO:0000256" key="1">
    <source>
        <dbReference type="SAM" id="Phobius"/>
    </source>
</evidence>
<organism evidence="2 3">
    <name type="scientific">Erythrobacter longus</name>
    <dbReference type="NCBI Taxonomy" id="1044"/>
    <lineage>
        <taxon>Bacteria</taxon>
        <taxon>Pseudomonadati</taxon>
        <taxon>Pseudomonadota</taxon>
        <taxon>Alphaproteobacteria</taxon>
        <taxon>Sphingomonadales</taxon>
        <taxon>Erythrobacteraceae</taxon>
        <taxon>Erythrobacter/Porphyrobacter group</taxon>
        <taxon>Erythrobacter</taxon>
    </lineage>
</organism>
<dbReference type="RefSeq" id="WP_034962483.1">
    <property type="nucleotide sequence ID" value="NZ_JMIW01000012.1"/>
</dbReference>
<dbReference type="STRING" id="1044.EH31_06535"/>
<sequence length="248" mass="27765">MSDDQFEHSAEDANGLFEIQPIEGTATEKLKIIFGNARRLIWSYHHKKISEDGFTRNYAENVFHVKTRLDSFRKKRVVGVLAFAFCLLSLMGAKSLTSFLVSVVILLISGLLTFYFHTAIKLYEGLFQKLKSDILNDDEAREMFQEDADAGTNTASPNESVSTAPRKSHAAAVGAAIAGAATGAAIVNAKYDAKREAKDKRDREFKIKQLERKAYSLSTERRVTKDAKRAQQIDADLRQIEIEMLALK</sequence>
<dbReference type="EMBL" id="JMIW01000012">
    <property type="protein sequence ID" value="KEO86737.1"/>
    <property type="molecule type" value="Genomic_DNA"/>
</dbReference>
<protein>
    <submittedName>
        <fullName evidence="2">Uncharacterized protein</fullName>
    </submittedName>
</protein>
<keyword evidence="1" id="KW-0472">Membrane</keyword>
<proteinExistence type="predicted"/>
<keyword evidence="1" id="KW-1133">Transmembrane helix</keyword>
<evidence type="ECO:0000313" key="3">
    <source>
        <dbReference type="Proteomes" id="UP000027647"/>
    </source>
</evidence>
<comment type="caution">
    <text evidence="2">The sequence shown here is derived from an EMBL/GenBank/DDBJ whole genome shotgun (WGS) entry which is preliminary data.</text>
</comment>
<name>A0A074MM72_ERYLO</name>
<reference evidence="2 3" key="1">
    <citation type="submission" date="2014-04" db="EMBL/GenBank/DDBJ databases">
        <title>A comprehensive comparison of genomes of Erythrobacter spp. strains.</title>
        <authorList>
            <person name="Zheng Q."/>
        </authorList>
    </citation>
    <scope>NUCLEOTIDE SEQUENCE [LARGE SCALE GENOMIC DNA]</scope>
    <source>
        <strain evidence="2 3">DSM 6997</strain>
    </source>
</reference>
<feature type="transmembrane region" description="Helical" evidence="1">
    <location>
        <begin position="99"/>
        <end position="120"/>
    </location>
</feature>
<keyword evidence="3" id="KW-1185">Reference proteome</keyword>
<accession>A0A074MM72</accession>
<gene>
    <name evidence="2" type="ORF">EH31_06535</name>
</gene>
<keyword evidence="1" id="KW-0812">Transmembrane</keyword>
<feature type="transmembrane region" description="Helical" evidence="1">
    <location>
        <begin position="76"/>
        <end position="93"/>
    </location>
</feature>